<dbReference type="RefSeq" id="WP_167012114.1">
    <property type="nucleotide sequence ID" value="NZ_VWXF01000001.1"/>
</dbReference>
<accession>A0ABX0R7A5</accession>
<dbReference type="Proteomes" id="UP001515683">
    <property type="component" value="Unassembled WGS sequence"/>
</dbReference>
<evidence type="ECO:0000313" key="2">
    <source>
        <dbReference type="Proteomes" id="UP001515683"/>
    </source>
</evidence>
<keyword evidence="2" id="KW-1185">Reference proteome</keyword>
<gene>
    <name evidence="1" type="ORF">F3J40_01130</name>
</gene>
<proteinExistence type="predicted"/>
<comment type="caution">
    <text evidence="1">The sequence shown here is derived from an EMBL/GenBank/DDBJ whole genome shotgun (WGS) entry which is preliminary data.</text>
</comment>
<organism evidence="1 2">
    <name type="scientific">Candidatus Pantoea multigeneris</name>
    <dbReference type="NCBI Taxonomy" id="2608357"/>
    <lineage>
        <taxon>Bacteria</taxon>
        <taxon>Pseudomonadati</taxon>
        <taxon>Pseudomonadota</taxon>
        <taxon>Gammaproteobacteria</taxon>
        <taxon>Enterobacterales</taxon>
        <taxon>Erwiniaceae</taxon>
        <taxon>Pantoea</taxon>
    </lineage>
</organism>
<evidence type="ECO:0000313" key="1">
    <source>
        <dbReference type="EMBL" id="NIF20222.1"/>
    </source>
</evidence>
<sequence>MVVNSKLFIIAPVLLFYSLQAAAVEKINGVLQAYWLPIWDEQNVNHPILSLRFLRQEKGHDKIGAIDLEQATLNKEFVEKNFQKVPSEFFKYREGYVNQSGVLAYRNIQVFTECDSKITKADFVSFTAGKNEKLKGDIAQCGSWPYLLSYSLKSQYKNRYLKSAPDGNAPDSYLISDSLTKIKSLEHGWFYVANYDESKANGIGDHRGYIESKYLDPIN</sequence>
<protein>
    <submittedName>
        <fullName evidence="1">Uncharacterized protein</fullName>
    </submittedName>
</protein>
<reference evidence="1 2" key="1">
    <citation type="journal article" date="2019" name="bioRxiv">
        <title>Bacteria contribute to plant secondary compound degradation in a generalist herbivore system.</title>
        <authorList>
            <person name="Francoeur C.B."/>
            <person name="Khadempour L."/>
            <person name="Moreira-Soto R.D."/>
            <person name="Gotting K."/>
            <person name="Book A.J."/>
            <person name="Pinto-Tomas A.A."/>
            <person name="Keefover-Ring K."/>
            <person name="Currie C.R."/>
        </authorList>
    </citation>
    <scope>NUCLEOTIDE SEQUENCE [LARGE SCALE GENOMIC DNA]</scope>
    <source>
        <strain evidence="1">Acro-835</strain>
    </source>
</reference>
<dbReference type="EMBL" id="VWXF01000001">
    <property type="protein sequence ID" value="NIF20222.1"/>
    <property type="molecule type" value="Genomic_DNA"/>
</dbReference>
<name>A0ABX0R7A5_9GAMM</name>